<dbReference type="GO" id="GO:0005524">
    <property type="term" value="F:ATP binding"/>
    <property type="evidence" value="ECO:0007669"/>
    <property type="project" value="UniProtKB-KW"/>
</dbReference>
<feature type="compositionally biased region" description="Polar residues" evidence="4">
    <location>
        <begin position="579"/>
        <end position="588"/>
    </location>
</feature>
<feature type="compositionally biased region" description="Basic and acidic residues" evidence="4">
    <location>
        <begin position="632"/>
        <end position="656"/>
    </location>
</feature>
<evidence type="ECO:0000256" key="4">
    <source>
        <dbReference type="SAM" id="MobiDB-lite"/>
    </source>
</evidence>
<name>A0AAV0AE49_PHAPC</name>
<feature type="region of interest" description="Disordered" evidence="4">
    <location>
        <begin position="579"/>
        <end position="656"/>
    </location>
</feature>
<dbReference type="SUPFAM" id="SSF52540">
    <property type="entry name" value="P-loop containing nucleoside triphosphate hydrolases"/>
    <property type="match status" value="1"/>
</dbReference>
<dbReference type="InterPro" id="IPR027417">
    <property type="entry name" value="P-loop_NTPase"/>
</dbReference>
<dbReference type="GO" id="GO:0016887">
    <property type="term" value="F:ATP hydrolysis activity"/>
    <property type="evidence" value="ECO:0007669"/>
    <property type="project" value="InterPro"/>
</dbReference>
<dbReference type="Gene3D" id="3.40.50.300">
    <property type="entry name" value="P-loop containing nucleotide triphosphate hydrolases"/>
    <property type="match status" value="1"/>
</dbReference>
<dbReference type="GO" id="GO:0005739">
    <property type="term" value="C:mitochondrion"/>
    <property type="evidence" value="ECO:0007669"/>
    <property type="project" value="TreeGrafter"/>
</dbReference>
<dbReference type="AlphaFoldDB" id="A0AAV0AE49"/>
<evidence type="ECO:0000256" key="3">
    <source>
        <dbReference type="ARBA" id="ARBA00022840"/>
    </source>
</evidence>
<organism evidence="5 6">
    <name type="scientific">Phakopsora pachyrhizi</name>
    <name type="common">Asian soybean rust disease fungus</name>
    <dbReference type="NCBI Taxonomy" id="170000"/>
    <lineage>
        <taxon>Eukaryota</taxon>
        <taxon>Fungi</taxon>
        <taxon>Dikarya</taxon>
        <taxon>Basidiomycota</taxon>
        <taxon>Pucciniomycotina</taxon>
        <taxon>Pucciniomycetes</taxon>
        <taxon>Pucciniales</taxon>
        <taxon>Phakopsoraceae</taxon>
        <taxon>Phakopsora</taxon>
    </lineage>
</organism>
<dbReference type="EMBL" id="CALTRL010000066">
    <property type="protein sequence ID" value="CAH7666152.1"/>
    <property type="molecule type" value="Genomic_DNA"/>
</dbReference>
<feature type="compositionally biased region" description="Polar residues" evidence="4">
    <location>
        <begin position="600"/>
        <end position="612"/>
    </location>
</feature>
<dbReference type="NCBIfam" id="NF040713">
    <property type="entry name" value="ZapE"/>
    <property type="match status" value="1"/>
</dbReference>
<keyword evidence="3" id="KW-0067">ATP-binding</keyword>
<accession>A0AAV0AE49</accession>
<evidence type="ECO:0000313" key="6">
    <source>
        <dbReference type="Proteomes" id="UP001153365"/>
    </source>
</evidence>
<evidence type="ECO:0000256" key="1">
    <source>
        <dbReference type="ARBA" id="ARBA00010322"/>
    </source>
</evidence>
<dbReference type="PANTHER" id="PTHR12169:SF2">
    <property type="entry name" value="AFG1P"/>
    <property type="match status" value="1"/>
</dbReference>
<comment type="similarity">
    <text evidence="1">Belongs to the AFG1 ATPase family.</text>
</comment>
<keyword evidence="2" id="KW-0547">Nucleotide-binding</keyword>
<protein>
    <submittedName>
        <fullName evidence="5">AFG1-like ATPase-domain-containing protein</fullName>
    </submittedName>
</protein>
<feature type="compositionally biased region" description="Basic and acidic residues" evidence="4">
    <location>
        <begin position="613"/>
        <end position="625"/>
    </location>
</feature>
<dbReference type="Proteomes" id="UP001153365">
    <property type="component" value="Unassembled WGS sequence"/>
</dbReference>
<proteinExistence type="inferred from homology"/>
<dbReference type="InterPro" id="IPR005654">
    <property type="entry name" value="ATPase_AFG1-like"/>
</dbReference>
<reference evidence="5" key="1">
    <citation type="submission" date="2022-06" db="EMBL/GenBank/DDBJ databases">
        <authorList>
            <consortium name="SYNGENTA / RWTH Aachen University"/>
        </authorList>
    </citation>
    <scope>NUCLEOTIDE SEQUENCE</scope>
</reference>
<evidence type="ECO:0000313" key="5">
    <source>
        <dbReference type="EMBL" id="CAH7666152.1"/>
    </source>
</evidence>
<gene>
    <name evidence="5" type="ORF">PPACK8108_LOCUS488</name>
</gene>
<keyword evidence="6" id="KW-1185">Reference proteome</keyword>
<sequence>MITITGLNNRTNRFFFTITTVTNHNLKQHLSLRPTDLINYHRNLLINNQLKSDQHQITTIHRLDKLHRAIKSYQPNLRLLLESFDRALLSEKSFSQSTLRSNSLSISNPSSSNSIVRLITPSHLVADLDAPQGFLLTGSPGTGKSMMMDMFFDSLPISTKFRMHYHHFLISLYDSVSERLKNSQTLGGKPSSELDSVSLLDRPVGYLPPRQDSLRTLALSKGWRSVFAGGSDPSDPVLNGPEFVLAQVARDLITQKGWLLAFDEIQMVDVAGAGILSRVLEWYWRLGGVVIGTSNRSPEHMYDQGVHRAIVEPFLQRLRVKSPEIKLESKIDWRIKLSTETTMKNSSSSSSSSDLENPGSNWFDRSDRHRVGHWNELLIKNFGDGVDEHRFQETEIKVYGRTLKFNRTRRIGNENFIMIIDYKDFFEEALGAVDYLKACSKFEKIFIENLPVFTTLMKNEARRFITFLDAAYECRVKLHILSNSSIVDLFFPLKKPKDSDLNDTASIIELESLSELKNQSFRPNVSRYSSQYQKDVDEGLRIDYQDEEVVEKYAIYTGEDERFAYQRAISRLFELTSGNSDESLSKPWNPNLDLFKPRHTSTTTSQAQGNHTLQKDQDSVSKDKQQPLTDKNLGKQERKDEKRVRGDGPKRISEEHFWGIRSEGWGERVGRWGRGVEIFKGGRSTNKKD</sequence>
<comment type="caution">
    <text evidence="5">The sequence shown here is derived from an EMBL/GenBank/DDBJ whole genome shotgun (WGS) entry which is preliminary data.</text>
</comment>
<dbReference type="PANTHER" id="PTHR12169">
    <property type="entry name" value="ATPASE N2B"/>
    <property type="match status" value="1"/>
</dbReference>
<evidence type="ECO:0000256" key="2">
    <source>
        <dbReference type="ARBA" id="ARBA00022741"/>
    </source>
</evidence>
<dbReference type="Pfam" id="PF03969">
    <property type="entry name" value="AFG1_ATPase"/>
    <property type="match status" value="1"/>
</dbReference>